<dbReference type="InterPro" id="IPR029062">
    <property type="entry name" value="Class_I_gatase-like"/>
</dbReference>
<dbReference type="PANTHER" id="PTHR30237">
    <property type="entry name" value="MURAMOYLTETRAPEPTIDE CARBOXYPEPTIDASE"/>
    <property type="match status" value="1"/>
</dbReference>
<gene>
    <name evidence="5" type="ORF">H9943_03330</name>
</gene>
<protein>
    <submittedName>
        <fullName evidence="5">LD-carboxypeptidase</fullName>
    </submittedName>
</protein>
<dbReference type="InterPro" id="IPR027461">
    <property type="entry name" value="Carboxypeptidase_A_C_sf"/>
</dbReference>
<sequence>MVKTVAIVSLSSGLLGEDAVKHELELGVRRLEAYGVKVKFMNHALSGLQFIQEHPEKRAEDLLQAFRDPEVDMILCAIGGDDTYRLLPYLLEHDELKRVVCPKIFMGFSDTTMNHFMLHQVGLNTFYGQSFLADVCELDNDMLPYSKKYFEELLATGRIKEIVPSDVWYECRTDYSKEQMGTSPEVHQNQGFQLLQGAAVFSGPIFGGCIDTIFDMFDGERYADAPILCQKYQLFPTVEQWKGKILLLESSEEKMLPEKYGKALSVLKNTGIFDVINGILVGKPMDETYYEEYKKVLVETINNPRLPIVYNINVGHALPRCIIPFGVPAVVDVQQQKIEFIYE</sequence>
<feature type="domain" description="LD-carboxypeptidase N-terminal" evidence="3">
    <location>
        <begin position="5"/>
        <end position="128"/>
    </location>
</feature>
<dbReference type="Pfam" id="PF02016">
    <property type="entry name" value="Peptidase_S66"/>
    <property type="match status" value="1"/>
</dbReference>
<evidence type="ECO:0000256" key="2">
    <source>
        <dbReference type="ARBA" id="ARBA00022801"/>
    </source>
</evidence>
<feature type="domain" description="LD-carboxypeptidase C-terminal" evidence="4">
    <location>
        <begin position="202"/>
        <end position="330"/>
    </location>
</feature>
<accession>A0A9D2S1N9</accession>
<comment type="caution">
    <text evidence="5">The sequence shown here is derived from an EMBL/GenBank/DDBJ whole genome shotgun (WGS) entry which is preliminary data.</text>
</comment>
<dbReference type="InterPro" id="IPR003507">
    <property type="entry name" value="S66_fam"/>
</dbReference>
<keyword evidence="2" id="KW-0378">Hydrolase</keyword>
<evidence type="ECO:0000313" key="5">
    <source>
        <dbReference type="EMBL" id="HJB39410.1"/>
    </source>
</evidence>
<dbReference type="InterPro" id="IPR027478">
    <property type="entry name" value="LdcA_N"/>
</dbReference>
<dbReference type="InterPro" id="IPR040921">
    <property type="entry name" value="Peptidase_S66C"/>
</dbReference>
<name>A0A9D2S1N9_9FIRM</name>
<reference evidence="5" key="1">
    <citation type="journal article" date="2021" name="PeerJ">
        <title>Extensive microbial diversity within the chicken gut microbiome revealed by metagenomics and culture.</title>
        <authorList>
            <person name="Gilroy R."/>
            <person name="Ravi A."/>
            <person name="Getino M."/>
            <person name="Pursley I."/>
            <person name="Horton D.L."/>
            <person name="Alikhan N.F."/>
            <person name="Baker D."/>
            <person name="Gharbi K."/>
            <person name="Hall N."/>
            <person name="Watson M."/>
            <person name="Adriaenssens E.M."/>
            <person name="Foster-Nyarko E."/>
            <person name="Jarju S."/>
            <person name="Secka A."/>
            <person name="Antonio M."/>
            <person name="Oren A."/>
            <person name="Chaudhuri R.R."/>
            <person name="La Ragione R."/>
            <person name="Hildebrand F."/>
            <person name="Pallen M.J."/>
        </authorList>
    </citation>
    <scope>NUCLEOTIDE SEQUENCE</scope>
    <source>
        <strain evidence="5">ChiBcec8-14828</strain>
    </source>
</reference>
<dbReference type="Pfam" id="PF17676">
    <property type="entry name" value="Peptidase_S66C"/>
    <property type="match status" value="1"/>
</dbReference>
<evidence type="ECO:0000256" key="1">
    <source>
        <dbReference type="ARBA" id="ARBA00010233"/>
    </source>
</evidence>
<dbReference type="SUPFAM" id="SSF141986">
    <property type="entry name" value="LD-carboxypeptidase A C-terminal domain-like"/>
    <property type="match status" value="1"/>
</dbReference>
<dbReference type="CDD" id="cd07062">
    <property type="entry name" value="Peptidase_S66_mccF_like"/>
    <property type="match status" value="1"/>
</dbReference>
<evidence type="ECO:0000259" key="4">
    <source>
        <dbReference type="Pfam" id="PF17676"/>
    </source>
</evidence>
<organism evidence="5 6">
    <name type="scientific">Candidatus Ruthenibacterium avium</name>
    <dbReference type="NCBI Taxonomy" id="2838751"/>
    <lineage>
        <taxon>Bacteria</taxon>
        <taxon>Bacillati</taxon>
        <taxon>Bacillota</taxon>
        <taxon>Clostridia</taxon>
        <taxon>Eubacteriales</taxon>
        <taxon>Oscillospiraceae</taxon>
        <taxon>Ruthenibacterium</taxon>
    </lineage>
</organism>
<dbReference type="SUPFAM" id="SSF52317">
    <property type="entry name" value="Class I glutamine amidotransferase-like"/>
    <property type="match status" value="1"/>
</dbReference>
<evidence type="ECO:0000313" key="6">
    <source>
        <dbReference type="Proteomes" id="UP000824209"/>
    </source>
</evidence>
<reference evidence="5" key="2">
    <citation type="submission" date="2021-04" db="EMBL/GenBank/DDBJ databases">
        <authorList>
            <person name="Gilroy R."/>
        </authorList>
    </citation>
    <scope>NUCLEOTIDE SEQUENCE</scope>
    <source>
        <strain evidence="5">ChiBcec8-14828</strain>
    </source>
</reference>
<proteinExistence type="inferred from homology"/>
<comment type="similarity">
    <text evidence="1">Belongs to the peptidase S66 family.</text>
</comment>
<dbReference type="AlphaFoldDB" id="A0A9D2S1N9"/>
<dbReference type="InterPro" id="IPR040449">
    <property type="entry name" value="Peptidase_S66_N"/>
</dbReference>
<dbReference type="PIRSF" id="PIRSF028757">
    <property type="entry name" value="LD-carboxypeptidase"/>
    <property type="match status" value="1"/>
</dbReference>
<dbReference type="Proteomes" id="UP000824209">
    <property type="component" value="Unassembled WGS sequence"/>
</dbReference>
<evidence type="ECO:0000259" key="3">
    <source>
        <dbReference type="Pfam" id="PF02016"/>
    </source>
</evidence>
<dbReference type="Gene3D" id="3.40.50.10740">
    <property type="entry name" value="Class I glutamine amidotransferase-like"/>
    <property type="match status" value="1"/>
</dbReference>
<dbReference type="EMBL" id="DWYA01000034">
    <property type="protein sequence ID" value="HJB39410.1"/>
    <property type="molecule type" value="Genomic_DNA"/>
</dbReference>
<dbReference type="GO" id="GO:0016787">
    <property type="term" value="F:hydrolase activity"/>
    <property type="evidence" value="ECO:0007669"/>
    <property type="project" value="UniProtKB-KW"/>
</dbReference>
<dbReference type="Gene3D" id="3.50.30.60">
    <property type="entry name" value="LD-carboxypeptidase A C-terminal domain-like"/>
    <property type="match status" value="1"/>
</dbReference>
<dbReference type="PANTHER" id="PTHR30237:SF4">
    <property type="entry name" value="LD-CARBOXYPEPTIDASE C-TERMINAL DOMAIN-CONTAINING PROTEIN"/>
    <property type="match status" value="1"/>
</dbReference>